<evidence type="ECO:0000256" key="4">
    <source>
        <dbReference type="ARBA" id="ARBA00023157"/>
    </source>
</evidence>
<evidence type="ECO:0000256" key="1">
    <source>
        <dbReference type="ARBA" id="ARBA00004328"/>
    </source>
</evidence>
<name>A0A6G1QAA8_CHAAH</name>
<sequence>MCTTYLGFLLLIWFPGQAYAQSAAQPCSAPRLDGGYFVPDKNSYSHKTSLSYACDDGHKPVGEGWWATSTCQNGVWSPTPQCIDEKDCISPNIPNGRYTTPQKEWFKDTFLIRVTCDRGYELKNQAATATCNNGTWSSLPICEKSIHSCGEPPKVPHAVIINQEYQTLFAVDSEVQYKCEDGYTTEGGNIIKSFCLSGNWTEGPICRFSTTSDTQPLEISIDHCAARPNVPNGDVIEKERMFVKYQCKDFYKLHGSEKVVCYSNGTWSTPPICKGSSTTSDTQPLEISIDHCAAPPNVPNGDIIQKERMFVKYQCKDFYKLHGSEKVVCYSNGTWSAPPICKDAFCVLDRVQNRLEGIGYEYIKEGEQKYILCHNRYNYAYVKCKNGKPTITLRC</sequence>
<dbReference type="Proteomes" id="UP000503349">
    <property type="component" value="Chromosome 14"/>
</dbReference>
<accession>A0A6G1QAA8</accession>
<evidence type="ECO:0000256" key="3">
    <source>
        <dbReference type="ARBA" id="ARBA00022729"/>
    </source>
</evidence>
<feature type="domain" description="Sushi" evidence="7">
    <location>
        <begin position="222"/>
        <end position="275"/>
    </location>
</feature>
<dbReference type="InterPro" id="IPR035976">
    <property type="entry name" value="Sushi/SCR/CCP_sf"/>
</dbReference>
<dbReference type="PANTHER" id="PTHR45785:SF2">
    <property type="entry name" value="COMPLEMENT FACTOR H-RELATED"/>
    <property type="match status" value="1"/>
</dbReference>
<feature type="chain" id="PRO_5026151751" evidence="6">
    <location>
        <begin position="21"/>
        <end position="395"/>
    </location>
</feature>
<evidence type="ECO:0000313" key="8">
    <source>
        <dbReference type="EMBL" id="KAF3699086.1"/>
    </source>
</evidence>
<evidence type="ECO:0000256" key="6">
    <source>
        <dbReference type="SAM" id="SignalP"/>
    </source>
</evidence>
<organism evidence="8 9">
    <name type="scientific">Channa argus</name>
    <name type="common">Northern snakehead</name>
    <name type="synonym">Ophicephalus argus</name>
    <dbReference type="NCBI Taxonomy" id="215402"/>
    <lineage>
        <taxon>Eukaryota</taxon>
        <taxon>Metazoa</taxon>
        <taxon>Chordata</taxon>
        <taxon>Craniata</taxon>
        <taxon>Vertebrata</taxon>
        <taxon>Euteleostomi</taxon>
        <taxon>Actinopterygii</taxon>
        <taxon>Neopterygii</taxon>
        <taxon>Teleostei</taxon>
        <taxon>Neoteleostei</taxon>
        <taxon>Acanthomorphata</taxon>
        <taxon>Anabantaria</taxon>
        <taxon>Anabantiformes</taxon>
        <taxon>Channoidei</taxon>
        <taxon>Channidae</taxon>
        <taxon>Channa</taxon>
    </lineage>
</organism>
<evidence type="ECO:0000259" key="7">
    <source>
        <dbReference type="PROSITE" id="PS50923"/>
    </source>
</evidence>
<feature type="domain" description="Sushi" evidence="7">
    <location>
        <begin position="147"/>
        <end position="208"/>
    </location>
</feature>
<feature type="disulfide bond" evidence="5">
    <location>
        <begin position="179"/>
        <end position="206"/>
    </location>
</feature>
<evidence type="ECO:0000256" key="2">
    <source>
        <dbReference type="ARBA" id="ARBA00022659"/>
    </source>
</evidence>
<dbReference type="SUPFAM" id="SSF57535">
    <property type="entry name" value="Complement control module/SCR domain"/>
    <property type="match status" value="5"/>
</dbReference>
<dbReference type="InterPro" id="IPR000436">
    <property type="entry name" value="Sushi_SCR_CCP_dom"/>
</dbReference>
<dbReference type="AlphaFoldDB" id="A0A6G1QAA8"/>
<dbReference type="Gene3D" id="2.10.70.10">
    <property type="entry name" value="Complement Module, domain 1"/>
    <property type="match status" value="5"/>
</dbReference>
<feature type="domain" description="Sushi" evidence="7">
    <location>
        <begin position="25"/>
        <end position="84"/>
    </location>
</feature>
<dbReference type="CDD" id="cd00033">
    <property type="entry name" value="CCP"/>
    <property type="match status" value="4"/>
</dbReference>
<keyword evidence="2 5" id="KW-0768">Sushi</keyword>
<dbReference type="PANTHER" id="PTHR45785">
    <property type="entry name" value="COMPLEMENT FACTOR H-RELATED"/>
    <property type="match status" value="1"/>
</dbReference>
<feature type="disulfide bond" evidence="5">
    <location>
        <begin position="88"/>
        <end position="131"/>
    </location>
</feature>
<keyword evidence="9" id="KW-1185">Reference proteome</keyword>
<dbReference type="PROSITE" id="PS50923">
    <property type="entry name" value="SUSHI"/>
    <property type="match status" value="5"/>
</dbReference>
<reference evidence="9" key="2">
    <citation type="submission" date="2019-02" db="EMBL/GenBank/DDBJ databases">
        <title>Opniocepnalus argus Var Kimnra genome.</title>
        <authorList>
            <person name="Zhou C."/>
            <person name="Xiao S."/>
        </authorList>
    </citation>
    <scope>NUCLEOTIDE SEQUENCE [LARGE SCALE GENOMIC DNA]</scope>
</reference>
<feature type="domain" description="Sushi" evidence="7">
    <location>
        <begin position="86"/>
        <end position="144"/>
    </location>
</feature>
<comment type="caution">
    <text evidence="5">Lacks conserved residue(s) required for the propagation of feature annotation.</text>
</comment>
<feature type="domain" description="Sushi" evidence="7">
    <location>
        <begin position="290"/>
        <end position="343"/>
    </location>
</feature>
<dbReference type="EMBL" id="CM015725">
    <property type="protein sequence ID" value="KAF3699086.1"/>
    <property type="molecule type" value="Genomic_DNA"/>
</dbReference>
<reference evidence="8 9" key="1">
    <citation type="submission" date="2019-02" db="EMBL/GenBank/DDBJ databases">
        <title>Opniocepnalus argus genome.</title>
        <authorList>
            <person name="Zhou C."/>
            <person name="Xiao S."/>
        </authorList>
    </citation>
    <scope>NUCLEOTIDE SEQUENCE [LARGE SCALE GENOMIC DNA]</scope>
    <source>
        <strain evidence="8">OARG1902GOOAL</strain>
        <tissue evidence="8">Muscle</tissue>
    </source>
</reference>
<keyword evidence="4 5" id="KW-1015">Disulfide bond</keyword>
<gene>
    <name evidence="8" type="ORF">EXN66_Car014773</name>
</gene>
<evidence type="ECO:0000313" key="9">
    <source>
        <dbReference type="Proteomes" id="UP000503349"/>
    </source>
</evidence>
<keyword evidence="3 6" id="KW-0732">Signal</keyword>
<dbReference type="InterPro" id="IPR051503">
    <property type="entry name" value="ComplSys_Reg/VirEntry_Med"/>
</dbReference>
<dbReference type="Pfam" id="PF00084">
    <property type="entry name" value="Sushi"/>
    <property type="match status" value="5"/>
</dbReference>
<feature type="signal peptide" evidence="6">
    <location>
        <begin position="1"/>
        <end position="20"/>
    </location>
</feature>
<evidence type="ECO:0000256" key="5">
    <source>
        <dbReference type="PROSITE-ProRule" id="PRU00302"/>
    </source>
</evidence>
<proteinExistence type="predicted"/>
<dbReference type="SMART" id="SM00032">
    <property type="entry name" value="CCP"/>
    <property type="match status" value="5"/>
</dbReference>
<comment type="subcellular location">
    <subcellularLocation>
        <location evidence="1">Virion</location>
    </subcellularLocation>
</comment>
<protein>
    <submittedName>
        <fullName evidence="8">Coagulation factor XIII B chain</fullName>
    </submittedName>
</protein>